<evidence type="ECO:0000256" key="1">
    <source>
        <dbReference type="SAM" id="Phobius"/>
    </source>
</evidence>
<organism evidence="2 3">
    <name type="scientific">Streptomyces vinaceus</name>
    <dbReference type="NCBI Taxonomy" id="1960"/>
    <lineage>
        <taxon>Bacteria</taxon>
        <taxon>Bacillati</taxon>
        <taxon>Actinomycetota</taxon>
        <taxon>Actinomycetes</taxon>
        <taxon>Kitasatosporales</taxon>
        <taxon>Streptomycetaceae</taxon>
        <taxon>Streptomyces</taxon>
    </lineage>
</organism>
<keyword evidence="3" id="KW-1185">Reference proteome</keyword>
<keyword evidence="1" id="KW-0472">Membrane</keyword>
<evidence type="ECO:0000313" key="3">
    <source>
        <dbReference type="Proteomes" id="UP000325563"/>
    </source>
</evidence>
<protein>
    <submittedName>
        <fullName evidence="2">Uncharacterized protein</fullName>
    </submittedName>
</protein>
<evidence type="ECO:0000313" key="2">
    <source>
        <dbReference type="EMBL" id="QEV49527.1"/>
    </source>
</evidence>
<proteinExistence type="predicted"/>
<dbReference type="AlphaFoldDB" id="A0A5J6JDY9"/>
<dbReference type="KEGG" id="svn:CP980_34950"/>
<name>A0A5J6JDY9_STRVI</name>
<dbReference type="InterPro" id="IPR050010">
    <property type="entry name" value="ETEC_3214_dom"/>
</dbReference>
<keyword evidence="1" id="KW-0812">Transmembrane</keyword>
<dbReference type="GeneID" id="95615699"/>
<gene>
    <name evidence="2" type="ORF">CP980_34950</name>
</gene>
<accession>A0A5J6JDY9</accession>
<dbReference type="RefSeq" id="WP_150530047.1">
    <property type="nucleotide sequence ID" value="NZ_BNBW01000006.1"/>
</dbReference>
<reference evidence="2 3" key="1">
    <citation type="submission" date="2017-09" db="EMBL/GenBank/DDBJ databases">
        <authorList>
            <person name="Lee N."/>
            <person name="Cho B.-K."/>
        </authorList>
    </citation>
    <scope>NUCLEOTIDE SEQUENCE [LARGE SCALE GENOMIC DNA]</scope>
    <source>
        <strain evidence="2 3">ATCC 27476</strain>
    </source>
</reference>
<keyword evidence="1" id="KW-1133">Transmembrane helix</keyword>
<dbReference type="EMBL" id="CP023692">
    <property type="protein sequence ID" value="QEV49527.1"/>
    <property type="molecule type" value="Genomic_DNA"/>
</dbReference>
<sequence>MSFLPQIDTKLNVWTLAAVLTALYTLLGIVRRWWNASLGKRWRLVKAFRRMAPYVRHDYVKDLFGEPAWEHKQGVSMYGGEAPEAGMREVDLTVRTWPLGTLGYLVTWSSEHDEVLMYSLTTRSFFFRPRVRVGDRRITLGRSRLAVLSDTAPDGFGPWSTLGARRFGYAERHFFGNPGGYLDWVVGVSDSGSPALAPIGCDGDGWSAAGLESYRRRARINSLLVAGSTIDVDSVMPYGIAPDYDRVRFVDLRHPARAAVTAWFKSGAARVRRVWDRRRRSASVTAPE</sequence>
<dbReference type="NCBIfam" id="NF043066">
    <property type="entry name" value="ETEC_3214_dom"/>
    <property type="match status" value="1"/>
</dbReference>
<dbReference type="Proteomes" id="UP000325563">
    <property type="component" value="Chromosome"/>
</dbReference>
<feature type="transmembrane region" description="Helical" evidence="1">
    <location>
        <begin position="12"/>
        <end position="34"/>
    </location>
</feature>